<keyword evidence="4" id="KW-1185">Reference proteome</keyword>
<keyword evidence="3" id="KW-0378">Hydrolase</keyword>
<keyword evidence="3" id="KW-0031">Aminopeptidase</keyword>
<dbReference type="SUPFAM" id="SSF55920">
    <property type="entry name" value="Creatinase/aminopeptidase"/>
    <property type="match status" value="1"/>
</dbReference>
<feature type="domain" description="Creatinase N-terminal" evidence="2">
    <location>
        <begin position="13"/>
        <end position="165"/>
    </location>
</feature>
<dbReference type="PANTHER" id="PTHR46112:SF2">
    <property type="entry name" value="XAA-PRO AMINOPEPTIDASE P-RELATED"/>
    <property type="match status" value="1"/>
</dbReference>
<dbReference type="Proteomes" id="UP000658131">
    <property type="component" value="Unassembled WGS sequence"/>
</dbReference>
<dbReference type="InterPro" id="IPR029149">
    <property type="entry name" value="Creatin/AminoP/Spt16_N"/>
</dbReference>
<dbReference type="Gene3D" id="3.90.230.10">
    <property type="entry name" value="Creatinase/methionine aminopeptidase superfamily"/>
    <property type="match status" value="1"/>
</dbReference>
<dbReference type="PANTHER" id="PTHR46112">
    <property type="entry name" value="AMINOPEPTIDASE"/>
    <property type="match status" value="1"/>
</dbReference>
<sequence>MALTRNQIDFQLKLQKQMDIDGFDALLLSSAESMFFASGFASRSVYNNGQVGNTLVVVPKDGKCTVICSQFESQSVALECPDVNVVTYPIWLYIADFPDEGQKPTQPDPNKVMKLAVEVLSGFGHPIKKLGIENATLSYSKFEYLAGVYGRESLVDCNSLLIEARKFKTPWEIEVIRENSIMSERQMMMTAAAIDVGMTEEDIMQYFSMYGYMQSKEVHGIRQAHTYSEYYSTAYIPRSHPLRNGDIVRLDGGVMRKGYIADLGRTFVVGNKLDPECREIYDLMYDAYALGLSMIGPGVKCADVFNAMMALVQKKIPAFKRGHFGHSLSPLRGEDYPFISNSNPGTFEPGMIFCIEAPYYSSKLGSYNVEDTLLITENSFELFTHANKELFWK</sequence>
<dbReference type="InterPro" id="IPR050659">
    <property type="entry name" value="Peptidase_M24B"/>
</dbReference>
<evidence type="ECO:0000259" key="1">
    <source>
        <dbReference type="Pfam" id="PF00557"/>
    </source>
</evidence>
<dbReference type="GO" id="GO:0004177">
    <property type="term" value="F:aminopeptidase activity"/>
    <property type="evidence" value="ECO:0007669"/>
    <property type="project" value="UniProtKB-KW"/>
</dbReference>
<reference evidence="3 4" key="1">
    <citation type="submission" date="2020-08" db="EMBL/GenBank/DDBJ databases">
        <title>Genome public.</title>
        <authorList>
            <person name="Liu C."/>
            <person name="Sun Q."/>
        </authorList>
    </citation>
    <scope>NUCLEOTIDE SEQUENCE [LARGE SCALE GENOMIC DNA]</scope>
    <source>
        <strain evidence="3 4">BX1</strain>
    </source>
</reference>
<feature type="domain" description="Peptidase M24" evidence="1">
    <location>
        <begin position="176"/>
        <end position="377"/>
    </location>
</feature>
<dbReference type="InterPro" id="IPR036005">
    <property type="entry name" value="Creatinase/aminopeptidase-like"/>
</dbReference>
<evidence type="ECO:0000313" key="3">
    <source>
        <dbReference type="EMBL" id="MBC8576541.1"/>
    </source>
</evidence>
<evidence type="ECO:0000259" key="2">
    <source>
        <dbReference type="Pfam" id="PF01321"/>
    </source>
</evidence>
<dbReference type="InterPro" id="IPR000587">
    <property type="entry name" value="Creatinase_N"/>
</dbReference>
<dbReference type="EMBL" id="JACRTB010000012">
    <property type="protein sequence ID" value="MBC8576541.1"/>
    <property type="molecule type" value="Genomic_DNA"/>
</dbReference>
<dbReference type="SUPFAM" id="SSF53092">
    <property type="entry name" value="Creatinase/prolidase N-terminal domain"/>
    <property type="match status" value="1"/>
</dbReference>
<keyword evidence="3" id="KW-0645">Protease</keyword>
<dbReference type="CDD" id="cd01066">
    <property type="entry name" value="APP_MetAP"/>
    <property type="match status" value="1"/>
</dbReference>
<dbReference type="InterPro" id="IPR000994">
    <property type="entry name" value="Pept_M24"/>
</dbReference>
<organism evidence="3 4">
    <name type="scientific">Yanshouia hominis</name>
    <dbReference type="NCBI Taxonomy" id="2763673"/>
    <lineage>
        <taxon>Bacteria</taxon>
        <taxon>Bacillati</taxon>
        <taxon>Bacillota</taxon>
        <taxon>Clostridia</taxon>
        <taxon>Eubacteriales</taxon>
        <taxon>Oscillospiraceae</taxon>
        <taxon>Yanshouia</taxon>
    </lineage>
</organism>
<dbReference type="RefSeq" id="WP_262400052.1">
    <property type="nucleotide sequence ID" value="NZ_JACRTB010000012.1"/>
</dbReference>
<name>A0ABR7NJF5_9FIRM</name>
<dbReference type="Pfam" id="PF01321">
    <property type="entry name" value="Creatinase_N"/>
    <property type="match status" value="1"/>
</dbReference>
<proteinExistence type="predicted"/>
<accession>A0ABR7NJF5</accession>
<gene>
    <name evidence="3" type="ORF">H8717_09010</name>
</gene>
<dbReference type="Gene3D" id="3.40.350.10">
    <property type="entry name" value="Creatinase/prolidase N-terminal domain"/>
    <property type="match status" value="1"/>
</dbReference>
<dbReference type="Pfam" id="PF00557">
    <property type="entry name" value="Peptidase_M24"/>
    <property type="match status" value="1"/>
</dbReference>
<evidence type="ECO:0000313" key="4">
    <source>
        <dbReference type="Proteomes" id="UP000658131"/>
    </source>
</evidence>
<protein>
    <submittedName>
        <fullName evidence="3">Aminopeptidase P family protein</fullName>
    </submittedName>
</protein>
<comment type="caution">
    <text evidence="3">The sequence shown here is derived from an EMBL/GenBank/DDBJ whole genome shotgun (WGS) entry which is preliminary data.</text>
</comment>